<organism evidence="3 4">
    <name type="scientific">Patella caerulea</name>
    <name type="common">Rayed Mediterranean limpet</name>
    <dbReference type="NCBI Taxonomy" id="87958"/>
    <lineage>
        <taxon>Eukaryota</taxon>
        <taxon>Metazoa</taxon>
        <taxon>Spiralia</taxon>
        <taxon>Lophotrochozoa</taxon>
        <taxon>Mollusca</taxon>
        <taxon>Gastropoda</taxon>
        <taxon>Patellogastropoda</taxon>
        <taxon>Patelloidea</taxon>
        <taxon>Patellidae</taxon>
        <taxon>Patella</taxon>
    </lineage>
</organism>
<keyword evidence="4" id="KW-1185">Reference proteome</keyword>
<evidence type="ECO:0000313" key="4">
    <source>
        <dbReference type="Proteomes" id="UP001347796"/>
    </source>
</evidence>
<dbReference type="AlphaFoldDB" id="A0AAN8K0U6"/>
<evidence type="ECO:0000259" key="2">
    <source>
        <dbReference type="Pfam" id="PF21026"/>
    </source>
</evidence>
<dbReference type="PANTHER" id="PTHR12155:SF30">
    <property type="entry name" value="PROTEIN SLFN14"/>
    <property type="match status" value="1"/>
</dbReference>
<protein>
    <recommendedName>
        <fullName evidence="5">Schlafen family member 13-like</fullName>
    </recommendedName>
</protein>
<proteinExistence type="predicted"/>
<sequence length="888" mass="101096">MLTATEITERFQYFGETVLQCTVHISKGIREGENNTVPKYVCALLNSGGGILQMKNEVSNRFLQSKDLDMWWSGMENAITDVLSGDDLCNYLDFVGNFDDKFLYLFVKSSEHLCTLNYHSRLPTETATHDVSHRSVIKLLSKQGQPGLLSDLPPIPKEYYYLQTEESLKQEGKQIQFKSLSTHNCEVTRSLPKRISAALSKYITAFANHEGGHIYFGIEDQRAEVTGEDLSPEQQELTVQDIQRRMNSVIWGESSFQAERGRHWDINFYPVYNVPYRARRMVVVVSVCKFPGGVFTTSPESYYVDSTGIVKKFTFDDWKSATLAEIRDKPELHSRFVKIPIPSPCSRLVFGLVHTIKTSREKHFKATTGLNVHPKHILDTIDNHKTIATIKAILLTFHAEPHLAIDIHSWGFRIPLSTELFPEKITSCVVFSLHYGVLLITFVKKIVKDKKQAVKNCQNLASKLKQQLVHYGGSCERIGISCHIVDISDELNLQNFQAEISQRFYPSTFSMDENKLDKLLDSAFVSIAAYLPHEAKTRHEEYYFLLTSDQFELLWSHQFTKELWIHGPPASGKTVSTLQMISELSRRGCTKSQILYLAENHLLCLYIRSFNICLVVNRRELMRDSHDPEIMATKYGQIKNVFIDEAQNFKDRDGDWYKLAEKLSKQNSSSSGTDINSGYFWMSMDYAQKVHKFKAGIPSLIGKTNFMLSEISRTSKEIFEYASKFMNSNNSNCSSDSSYMQDKPKLGHEFNSGHKVNVIHCDQKLLTETLSKVLGNFTSNGTDTRDMAILTGKKKDADRVQNSILPDLNRCDDRNGNDANIEDVTVESVRRFSGLDRPIIIGLDPSINEDHADLNKFIVNLSTRAKDGLVIITTSKDLLKKIQNLDEK</sequence>
<name>A0AAN8K0U6_PATCE</name>
<evidence type="ECO:0000313" key="3">
    <source>
        <dbReference type="EMBL" id="KAK6186067.1"/>
    </source>
</evidence>
<dbReference type="InterPro" id="IPR007421">
    <property type="entry name" value="Schlafen_AlbA_2_dom"/>
</dbReference>
<dbReference type="Gene3D" id="3.30.950.30">
    <property type="entry name" value="Schlafen, AAA domain"/>
    <property type="match status" value="1"/>
</dbReference>
<accession>A0AAN8K0U6</accession>
<evidence type="ECO:0000259" key="1">
    <source>
        <dbReference type="Pfam" id="PF04326"/>
    </source>
</evidence>
<dbReference type="SUPFAM" id="SSF52540">
    <property type="entry name" value="P-loop containing nucleoside triphosphate hydrolases"/>
    <property type="match status" value="1"/>
</dbReference>
<dbReference type="EMBL" id="JAZGQO010000006">
    <property type="protein sequence ID" value="KAK6186067.1"/>
    <property type="molecule type" value="Genomic_DNA"/>
</dbReference>
<dbReference type="InterPro" id="IPR048729">
    <property type="entry name" value="SLFN_GTPase-like"/>
</dbReference>
<dbReference type="InterPro" id="IPR029684">
    <property type="entry name" value="Schlafen"/>
</dbReference>
<evidence type="ECO:0008006" key="5">
    <source>
        <dbReference type="Google" id="ProtNLM"/>
    </source>
</evidence>
<dbReference type="InterPro" id="IPR027417">
    <property type="entry name" value="P-loop_NTPase"/>
</dbReference>
<comment type="caution">
    <text evidence="3">The sequence shown here is derived from an EMBL/GenBank/DDBJ whole genome shotgun (WGS) entry which is preliminary data.</text>
</comment>
<dbReference type="InterPro" id="IPR038461">
    <property type="entry name" value="Schlafen_AlbA_2_dom_sf"/>
</dbReference>
<dbReference type="Pfam" id="PF21026">
    <property type="entry name" value="SLFN_GTPase-like"/>
    <property type="match status" value="1"/>
</dbReference>
<gene>
    <name evidence="3" type="ORF">SNE40_008174</name>
</gene>
<dbReference type="Pfam" id="PF04326">
    <property type="entry name" value="SLFN_AlbA_2"/>
    <property type="match status" value="1"/>
</dbReference>
<feature type="domain" description="Schlafen GTPase-like" evidence="2">
    <location>
        <begin position="409"/>
        <end position="510"/>
    </location>
</feature>
<reference evidence="3 4" key="1">
    <citation type="submission" date="2024-01" db="EMBL/GenBank/DDBJ databases">
        <title>The genome of the rayed Mediterranean limpet Patella caerulea (Linnaeus, 1758).</title>
        <authorList>
            <person name="Anh-Thu Weber A."/>
            <person name="Halstead-Nussloch G."/>
        </authorList>
    </citation>
    <scope>NUCLEOTIDE SEQUENCE [LARGE SCALE GENOMIC DNA]</scope>
    <source>
        <strain evidence="3">AATW-2023a</strain>
        <tissue evidence="3">Whole specimen</tissue>
    </source>
</reference>
<dbReference type="PANTHER" id="PTHR12155">
    <property type="entry name" value="SCHLAFEN"/>
    <property type="match status" value="1"/>
</dbReference>
<feature type="domain" description="Schlafen AlbA-2" evidence="1">
    <location>
        <begin position="171"/>
        <end position="249"/>
    </location>
</feature>
<dbReference type="Proteomes" id="UP001347796">
    <property type="component" value="Unassembled WGS sequence"/>
</dbReference>